<evidence type="ECO:0000256" key="2">
    <source>
        <dbReference type="ARBA" id="ARBA00022741"/>
    </source>
</evidence>
<evidence type="ECO:0000313" key="6">
    <source>
        <dbReference type="Ensembl" id="ENSPMAP00000004002.1"/>
    </source>
</evidence>
<reference evidence="6" key="2">
    <citation type="submission" date="2025-09" db="UniProtKB">
        <authorList>
            <consortium name="Ensembl"/>
        </authorList>
    </citation>
    <scope>IDENTIFICATION</scope>
</reference>
<dbReference type="GO" id="GO:0005829">
    <property type="term" value="C:cytosol"/>
    <property type="evidence" value="ECO:0007669"/>
    <property type="project" value="TreeGrafter"/>
</dbReference>
<accession>S4RFM0</accession>
<keyword evidence="1" id="KW-0808">Transferase</keyword>
<reference evidence="6" key="1">
    <citation type="submission" date="2025-08" db="UniProtKB">
        <authorList>
            <consortium name="Ensembl"/>
        </authorList>
    </citation>
    <scope>IDENTIFICATION</scope>
</reference>
<dbReference type="GO" id="GO:0005634">
    <property type="term" value="C:nucleus"/>
    <property type="evidence" value="ECO:0007669"/>
    <property type="project" value="TreeGrafter"/>
</dbReference>
<dbReference type="PANTHER" id="PTHR45852:SF1">
    <property type="entry name" value="SERINE_THREONINE-PROTEIN KINASE RIO2"/>
    <property type="match status" value="1"/>
</dbReference>
<dbReference type="Ensembl" id="ENSPMAT00000004019.1">
    <property type="protein sequence ID" value="ENSPMAP00000004002.1"/>
    <property type="gene ID" value="ENSPMAG00000003676.1"/>
</dbReference>
<keyword evidence="3" id="KW-0418">Kinase</keyword>
<dbReference type="STRING" id="7757.ENSPMAP00000004002"/>
<feature type="compositionally biased region" description="Basic and acidic residues" evidence="5">
    <location>
        <begin position="99"/>
        <end position="160"/>
    </location>
</feature>
<name>S4RFM0_PETMA</name>
<dbReference type="GO" id="GO:0030688">
    <property type="term" value="C:preribosome, small subunit precursor"/>
    <property type="evidence" value="ECO:0007669"/>
    <property type="project" value="TreeGrafter"/>
</dbReference>
<proteinExistence type="predicted"/>
<evidence type="ECO:0000256" key="1">
    <source>
        <dbReference type="ARBA" id="ARBA00022679"/>
    </source>
</evidence>
<dbReference type="GO" id="GO:0030490">
    <property type="term" value="P:maturation of SSU-rRNA"/>
    <property type="evidence" value="ECO:0007669"/>
    <property type="project" value="TreeGrafter"/>
</dbReference>
<dbReference type="GO" id="GO:0004672">
    <property type="term" value="F:protein kinase activity"/>
    <property type="evidence" value="ECO:0007669"/>
    <property type="project" value="TreeGrafter"/>
</dbReference>
<dbReference type="Gene3D" id="1.10.510.10">
    <property type="entry name" value="Transferase(Phosphotransferase) domain 1"/>
    <property type="match status" value="1"/>
</dbReference>
<dbReference type="HOGENOM" id="CLU_1329070_0_0_1"/>
<organism evidence="6">
    <name type="scientific">Petromyzon marinus</name>
    <name type="common">Sea lamprey</name>
    <dbReference type="NCBI Taxonomy" id="7757"/>
    <lineage>
        <taxon>Eukaryota</taxon>
        <taxon>Metazoa</taxon>
        <taxon>Chordata</taxon>
        <taxon>Craniata</taxon>
        <taxon>Vertebrata</taxon>
        <taxon>Cyclostomata</taxon>
        <taxon>Hyperoartia</taxon>
        <taxon>Petromyzontiformes</taxon>
        <taxon>Petromyzontidae</taxon>
        <taxon>Petromyzon</taxon>
    </lineage>
</organism>
<dbReference type="AlphaFoldDB" id="S4RFM0"/>
<keyword evidence="4" id="KW-0067">ATP-binding</keyword>
<evidence type="ECO:0000256" key="5">
    <source>
        <dbReference type="SAM" id="MobiDB-lite"/>
    </source>
</evidence>
<dbReference type="PANTHER" id="PTHR45852">
    <property type="entry name" value="SER/THR-PROTEIN KINASE RIO2"/>
    <property type="match status" value="1"/>
</dbReference>
<protein>
    <submittedName>
        <fullName evidence="6">Uncharacterized protein</fullName>
    </submittedName>
</protein>
<evidence type="ECO:0000256" key="3">
    <source>
        <dbReference type="ARBA" id="ARBA00022777"/>
    </source>
</evidence>
<feature type="region of interest" description="Disordered" evidence="5">
    <location>
        <begin position="50"/>
        <end position="193"/>
    </location>
</feature>
<sequence>SSPHLRRYFDRDVKCIRDFFAKRFAYESELFPTFRDVKRETNLDVEISASGYTKDLQEDDELLHPAGPDGDDGTASSDSETEPPNAESRISPAEENPDDDRKLPDDEKGPTTEFDLGHGHEADLGRDVDRREDHDDKLAEEVDRLAVKDETSGELCREVGRVGPPQEGGTPGSDCALPGKKADKEEEGVDQDLVKLSELNKEFRPYR</sequence>
<keyword evidence="2" id="KW-0547">Nucleotide-binding</keyword>
<dbReference type="GeneTree" id="ENSGT00390000003255"/>
<evidence type="ECO:0000256" key="4">
    <source>
        <dbReference type="ARBA" id="ARBA00022840"/>
    </source>
</evidence>
<dbReference type="GO" id="GO:0005524">
    <property type="term" value="F:ATP binding"/>
    <property type="evidence" value="ECO:0007669"/>
    <property type="project" value="UniProtKB-KW"/>
</dbReference>